<accession>A0A9L0JFW9</accession>
<dbReference type="AlphaFoldDB" id="A0A9L0JFW9"/>
<evidence type="ECO:0000313" key="2">
    <source>
        <dbReference type="Ensembl" id="ENSEASP00005052079.1"/>
    </source>
</evidence>
<protein>
    <submittedName>
        <fullName evidence="2">Uncharacterized protein</fullName>
    </submittedName>
</protein>
<feature type="compositionally biased region" description="Basic and acidic residues" evidence="1">
    <location>
        <begin position="10"/>
        <end position="37"/>
    </location>
</feature>
<evidence type="ECO:0000256" key="1">
    <source>
        <dbReference type="SAM" id="MobiDB-lite"/>
    </source>
</evidence>
<evidence type="ECO:0000313" key="3">
    <source>
        <dbReference type="Proteomes" id="UP000694387"/>
    </source>
</evidence>
<organism evidence="2 3">
    <name type="scientific">Equus asinus</name>
    <name type="common">Donkey</name>
    <name type="synonym">Equus africanus asinus</name>
    <dbReference type="NCBI Taxonomy" id="9793"/>
    <lineage>
        <taxon>Eukaryota</taxon>
        <taxon>Metazoa</taxon>
        <taxon>Chordata</taxon>
        <taxon>Craniata</taxon>
        <taxon>Vertebrata</taxon>
        <taxon>Euteleostomi</taxon>
        <taxon>Mammalia</taxon>
        <taxon>Eutheria</taxon>
        <taxon>Laurasiatheria</taxon>
        <taxon>Perissodactyla</taxon>
        <taxon>Equidae</taxon>
        <taxon>Equus</taxon>
    </lineage>
</organism>
<dbReference type="GeneTree" id="ENSGT00620000089279"/>
<reference evidence="2" key="3">
    <citation type="submission" date="2025-09" db="UniProtKB">
        <authorList>
            <consortium name="Ensembl"/>
        </authorList>
    </citation>
    <scope>IDENTIFICATION</scope>
</reference>
<reference evidence="2" key="2">
    <citation type="submission" date="2025-08" db="UniProtKB">
        <authorList>
            <consortium name="Ensembl"/>
        </authorList>
    </citation>
    <scope>IDENTIFICATION</scope>
</reference>
<sequence length="157" mass="17325">MASPSGSSEDTGKLRGRDGRQRREEEDAPPEEKRLRLGLEGGSAAKEEAEDAPRLGREETGTQTGGEGRGSIYKISHERNDLQNQMIGMKADRLNLSCSPTNMRGRQEFSTVKTFSSEMREFGPTQLGWNHSGRLHGRLGVGLLGETQKGRGIKERK</sequence>
<proteinExistence type="predicted"/>
<name>A0A9L0JFW9_EQUAS</name>
<keyword evidence="3" id="KW-1185">Reference proteome</keyword>
<dbReference type="Ensembl" id="ENSEAST00005081344.1">
    <property type="protein sequence ID" value="ENSEASP00005052079.1"/>
    <property type="gene ID" value="ENSEASG00005037554.1"/>
</dbReference>
<feature type="region of interest" description="Disordered" evidence="1">
    <location>
        <begin position="1"/>
        <end position="72"/>
    </location>
</feature>
<reference evidence="2 3" key="1">
    <citation type="journal article" date="2020" name="Nat. Commun.">
        <title>Donkey genomes provide new insights into domestication and selection for coat color.</title>
        <authorList>
            <person name="Wang"/>
            <person name="C."/>
            <person name="Li"/>
            <person name="H."/>
            <person name="Guo"/>
            <person name="Y."/>
            <person name="Huang"/>
            <person name="J."/>
            <person name="Sun"/>
            <person name="Y."/>
            <person name="Min"/>
            <person name="J."/>
            <person name="Wang"/>
            <person name="J."/>
            <person name="Fang"/>
            <person name="X."/>
            <person name="Zhao"/>
            <person name="Z."/>
            <person name="Wang"/>
            <person name="S."/>
            <person name="Zhang"/>
            <person name="Y."/>
            <person name="Liu"/>
            <person name="Q."/>
            <person name="Jiang"/>
            <person name="Q."/>
            <person name="Wang"/>
            <person name="X."/>
            <person name="Guo"/>
            <person name="Y."/>
            <person name="Yang"/>
            <person name="C."/>
            <person name="Wang"/>
            <person name="Y."/>
            <person name="Tian"/>
            <person name="F."/>
            <person name="Zhuang"/>
            <person name="G."/>
            <person name="Fan"/>
            <person name="Y."/>
            <person name="Gao"/>
            <person name="Q."/>
            <person name="Li"/>
            <person name="Y."/>
            <person name="Ju"/>
            <person name="Z."/>
            <person name="Li"/>
            <person name="J."/>
            <person name="Li"/>
            <person name="R."/>
            <person name="Hou"/>
            <person name="M."/>
            <person name="Yang"/>
            <person name="G."/>
            <person name="Liu"/>
            <person name="G."/>
            <person name="Liu"/>
            <person name="W."/>
            <person name="Guo"/>
            <person name="J."/>
            <person name="Pan"/>
            <person name="S."/>
            <person name="Fan"/>
            <person name="G."/>
            <person name="Zhang"/>
            <person name="W."/>
            <person name="Zhang"/>
            <person name="R."/>
            <person name="Yu"/>
            <person name="J."/>
            <person name="Zhang"/>
            <person name="X."/>
            <person name="Yin"/>
            <person name="Q."/>
            <person name="Ji"/>
            <person name="C."/>
            <person name="Jin"/>
            <person name="Y."/>
            <person name="Yue"/>
            <person name="G."/>
            <person name="Liu"/>
            <person name="M."/>
            <person name="Xu"/>
            <person name="J."/>
            <person name="Liu"/>
            <person name="S."/>
            <person name="Jordana"/>
            <person name="J."/>
            <person name="Noce"/>
            <person name="A."/>
            <person name="Amills"/>
            <person name="M."/>
            <person name="Wu"/>
            <person name="D.D."/>
            <person name="Li"/>
            <person name="S."/>
            <person name="Zhou"/>
            <person name="X. and Zhong"/>
            <person name="J."/>
        </authorList>
    </citation>
    <scope>NUCLEOTIDE SEQUENCE [LARGE SCALE GENOMIC DNA]</scope>
</reference>
<feature type="compositionally biased region" description="Basic and acidic residues" evidence="1">
    <location>
        <begin position="45"/>
        <end position="60"/>
    </location>
</feature>
<dbReference type="Proteomes" id="UP000694387">
    <property type="component" value="Chromosome 14"/>
</dbReference>